<sequence>MAFTSLFSSLPNKEFDPTPCEPMERFQRDERQLEPVKLEKGNERDAQSKKWPLQRGQQSGPRKRKKGDQQEQCGQAKKSNLHKCPPQSYKDFDSVARDFMVKCDFEQPSFDFSRELDFYSDSKEGAYPGHATEKSGWKNMRPGEATDPDQNKDVQGVNKKKGREQKKQRWEPQQQRLDNQGRGGNSARRGGDFTGLGGHGTNQPRVFSNRGGGGSNRGGGGSNRGGGGSNRGGGGSNRGGGGSNRGGGGSNRGGGGSNRGGGGSNRGGGGSNRGGGGSNRGGGGSNRGGGGSNRGGGGSNRGGEGSNRGRGCDKRGSFLRRGDWSKRGTDRSRSGGRQFPDDGRLTLETLTGKGKKNMTKEFKDQNALEIDGRLICRHFLRGKCIKGDDCQLEHALDVNYSINEVCKFYVQGSCSKGESCIYMHKSFPCKFFHTYEKCSQGDQCRFSHEPLTELTKQLLEAALKRDKDIEELAKKDKPICMEESVATKESASAEETKPVINMFLNPLRPNFYNSSSPSEPHAEESTPMCQNEVSAEVVEKEIAPPTESIWSPDPPPSSPGFKEPVSYSVEAVLGSHRPLEKPFRSFFAASISQTSQTQPDPLTTTFVPPDSIHTPDPPLNSTCGKRNVPYSVKAVLGFQKPVEKPFCSQFSGSITQSFTLPTQIQSDPPSTTLVSPDPISLSGPHLNKRQASYSVEALSTPQKLVKKTFCSLFAGPISQTSTRPLIQNSANSPINTPGCTRPASYSVKAVLKSHKPVETPFRSLVAGPINQSSHHPDIQTQLDRPSTTLIPPDSIRPPDPPSVYKRPAYYSDKAVLGSPKPLKPSFSSLFAGPISQTSPQPLTQSQADSSSATFGPSETAPPAGCKRLASYSVTDVLETYKPVENPFRSLFAGTISQTTTDPPSQSLNSPGCKTPASKKPMEKPFRSIFAGPISQTPNNHPPRQTRPNPPSTAFSPPDPIRSSEPLPVCKRRTSSVEAVSESQKSMEKPFRSLFAGPLTQTSTSGHPSQTQPDPPRNFTAERPASHSLEAMLETQKSVGKPFRSLFAGPISQTTLPDPPTQTWPYTPIVKPKQKERDPTPSTEPSTTHSVLRTLFLRLSPCRQEGEQEIGNSCKDPGGNGLCSSEDEITRGSTSTGQQRQSQEVEDVDELESEREEPEEGALRDELLVIPLEPLVPYVPLGDPRHHRQADITLPRSTFAQDVVWSFEDLAPLTPLSLHHQPSVPLASRSAERTSGSAVGLSSPAGLRPQPSSQDSNSQEAAGEHLIPSRNSGRRQVQVDTPGVHNLPIQAMVRITRHNTDVQPKRLSGQMRCKSGNVGEKKTLKDLFKTFDPTSSPFGQ</sequence>
<dbReference type="PANTHER" id="PTHR13119:SF12">
    <property type="entry name" value="PROTEIN SUPPRESSOR OF SABLE"/>
    <property type="match status" value="1"/>
</dbReference>
<feature type="compositionally biased region" description="Basic and acidic residues" evidence="7">
    <location>
        <begin position="22"/>
        <end position="48"/>
    </location>
</feature>
<evidence type="ECO:0000259" key="8">
    <source>
        <dbReference type="PROSITE" id="PS50103"/>
    </source>
</evidence>
<name>A0A8C7IU60_ONCKI</name>
<feature type="region of interest" description="Disordered" evidence="7">
    <location>
        <begin position="1107"/>
        <end position="1165"/>
    </location>
</feature>
<evidence type="ECO:0000256" key="7">
    <source>
        <dbReference type="SAM" id="MobiDB-lite"/>
    </source>
</evidence>
<feature type="compositionally biased region" description="Polar residues" evidence="7">
    <location>
        <begin position="847"/>
        <end position="856"/>
    </location>
</feature>
<keyword evidence="5 6" id="KW-0862">Zinc</keyword>
<evidence type="ECO:0000313" key="10">
    <source>
        <dbReference type="Proteomes" id="UP000694557"/>
    </source>
</evidence>
<evidence type="ECO:0000256" key="2">
    <source>
        <dbReference type="ARBA" id="ARBA00022723"/>
    </source>
</evidence>
<evidence type="ECO:0000313" key="9">
    <source>
        <dbReference type="Ensembl" id="ENSOKIP00005075538.1"/>
    </source>
</evidence>
<feature type="region of interest" description="Disordered" evidence="7">
    <location>
        <begin position="767"/>
        <end position="806"/>
    </location>
</feature>
<feature type="compositionally biased region" description="Low complexity" evidence="7">
    <location>
        <begin position="1130"/>
        <end position="1141"/>
    </location>
</feature>
<feature type="compositionally biased region" description="Polar residues" evidence="7">
    <location>
        <begin position="1249"/>
        <end position="1259"/>
    </location>
</feature>
<dbReference type="InterPro" id="IPR054361">
    <property type="entry name" value="Znf-CCCH_ZC3H4/6/8"/>
</dbReference>
<organism evidence="9 10">
    <name type="scientific">Oncorhynchus kisutch</name>
    <name type="common">Coho salmon</name>
    <name type="synonym">Salmo kisutch</name>
    <dbReference type="NCBI Taxonomy" id="8019"/>
    <lineage>
        <taxon>Eukaryota</taxon>
        <taxon>Metazoa</taxon>
        <taxon>Chordata</taxon>
        <taxon>Craniata</taxon>
        <taxon>Vertebrata</taxon>
        <taxon>Euteleostomi</taxon>
        <taxon>Actinopterygii</taxon>
        <taxon>Neopterygii</taxon>
        <taxon>Teleostei</taxon>
        <taxon>Protacanthopterygii</taxon>
        <taxon>Salmoniformes</taxon>
        <taxon>Salmonidae</taxon>
        <taxon>Salmoninae</taxon>
        <taxon>Oncorhynchus</taxon>
    </lineage>
</organism>
<dbReference type="Proteomes" id="UP000694557">
    <property type="component" value="Unassembled WGS sequence"/>
</dbReference>
<feature type="zinc finger region" description="C3H1-type" evidence="6">
    <location>
        <begin position="405"/>
        <end position="422"/>
    </location>
</feature>
<dbReference type="SMART" id="SM00356">
    <property type="entry name" value="ZnF_C3H1"/>
    <property type="match status" value="3"/>
</dbReference>
<feature type="region of interest" description="Disordered" evidence="7">
    <location>
        <begin position="119"/>
        <end position="347"/>
    </location>
</feature>
<feature type="region of interest" description="Disordered" evidence="7">
    <location>
        <begin position="1049"/>
        <end position="1091"/>
    </location>
</feature>
<evidence type="ECO:0000256" key="1">
    <source>
        <dbReference type="ARBA" id="ARBA00022553"/>
    </source>
</evidence>
<feature type="region of interest" description="Disordered" evidence="7">
    <location>
        <begin position="894"/>
        <end position="1022"/>
    </location>
</feature>
<keyword evidence="1" id="KW-0597">Phosphoprotein</keyword>
<dbReference type="PROSITE" id="PS50103">
    <property type="entry name" value="ZF_C3H1"/>
    <property type="match status" value="3"/>
</dbReference>
<dbReference type="RefSeq" id="XP_031655066.1">
    <property type="nucleotide sequence ID" value="XM_031799206.1"/>
</dbReference>
<keyword evidence="2 6" id="KW-0479">Metal-binding</keyword>
<dbReference type="GO" id="GO:0005634">
    <property type="term" value="C:nucleus"/>
    <property type="evidence" value="ECO:0007669"/>
    <property type="project" value="TreeGrafter"/>
</dbReference>
<feature type="zinc finger region" description="C3H1-type" evidence="6">
    <location>
        <begin position="375"/>
        <end position="397"/>
    </location>
</feature>
<feature type="compositionally biased region" description="Basic and acidic residues" evidence="7">
    <location>
        <begin position="310"/>
        <end position="345"/>
    </location>
</feature>
<protein>
    <submittedName>
        <fullName evidence="9">Uncharacterized LOC109865279</fullName>
    </submittedName>
</protein>
<gene>
    <name evidence="9" type="primary">LOC109865279</name>
</gene>
<evidence type="ECO:0000256" key="6">
    <source>
        <dbReference type="PROSITE-ProRule" id="PRU00723"/>
    </source>
</evidence>
<dbReference type="Ensembl" id="ENSOKIT00005080459.1">
    <property type="protein sequence ID" value="ENSOKIP00005075538.1"/>
    <property type="gene ID" value="ENSOKIG00005032585.1"/>
</dbReference>
<dbReference type="PANTHER" id="PTHR13119">
    <property type="entry name" value="ZINC FINGER CCCH DOMAIN-CONTAINING PROTEI"/>
    <property type="match status" value="1"/>
</dbReference>
<feature type="compositionally biased region" description="Polar residues" evidence="7">
    <location>
        <begin position="769"/>
        <end position="789"/>
    </location>
</feature>
<reference evidence="9" key="2">
    <citation type="submission" date="2025-09" db="UniProtKB">
        <authorList>
            <consortium name="Ensembl"/>
        </authorList>
    </citation>
    <scope>IDENTIFICATION</scope>
</reference>
<reference evidence="9" key="1">
    <citation type="submission" date="2025-08" db="UniProtKB">
        <authorList>
            <consortium name="Ensembl"/>
        </authorList>
    </citation>
    <scope>IDENTIFICATION</scope>
</reference>
<feature type="compositionally biased region" description="Polar residues" evidence="7">
    <location>
        <begin position="1"/>
        <end position="11"/>
    </location>
</feature>
<dbReference type="Gene3D" id="4.10.1000.10">
    <property type="entry name" value="Zinc finger, CCCH-type"/>
    <property type="match status" value="1"/>
</dbReference>
<feature type="compositionally biased region" description="Polar residues" evidence="7">
    <location>
        <begin position="998"/>
        <end position="1011"/>
    </location>
</feature>
<keyword evidence="10" id="KW-1185">Reference proteome</keyword>
<dbReference type="InterPro" id="IPR000571">
    <property type="entry name" value="Znf_CCCH"/>
</dbReference>
<dbReference type="GO" id="GO:0045892">
    <property type="term" value="P:negative regulation of DNA-templated transcription"/>
    <property type="evidence" value="ECO:0007669"/>
    <property type="project" value="InterPro"/>
</dbReference>
<dbReference type="GeneID" id="109865279"/>
<feature type="domain" description="C3H1-type" evidence="8">
    <location>
        <begin position="423"/>
        <end position="451"/>
    </location>
</feature>
<feature type="domain" description="C3H1-type" evidence="8">
    <location>
        <begin position="405"/>
        <end position="422"/>
    </location>
</feature>
<feature type="compositionally biased region" description="Low complexity" evidence="7">
    <location>
        <begin position="1079"/>
        <end position="1089"/>
    </location>
</feature>
<feature type="zinc finger region" description="C3H1-type" evidence="6">
    <location>
        <begin position="423"/>
        <end position="451"/>
    </location>
</feature>
<feature type="compositionally biased region" description="Polar residues" evidence="7">
    <location>
        <begin position="894"/>
        <end position="911"/>
    </location>
</feature>
<dbReference type="GO" id="GO:0003723">
    <property type="term" value="F:RNA binding"/>
    <property type="evidence" value="ECO:0007669"/>
    <property type="project" value="InterPro"/>
</dbReference>
<dbReference type="KEGG" id="oki:109865279"/>
<keyword evidence="3" id="KW-0677">Repeat</keyword>
<feature type="region of interest" description="Disordered" evidence="7">
    <location>
        <begin position="1223"/>
        <end position="1283"/>
    </location>
</feature>
<feature type="region of interest" description="Disordered" evidence="7">
    <location>
        <begin position="830"/>
        <end position="865"/>
    </location>
</feature>
<feature type="region of interest" description="Disordered" evidence="7">
    <location>
        <begin position="1"/>
        <end position="89"/>
    </location>
</feature>
<feature type="compositionally biased region" description="Polar residues" evidence="7">
    <location>
        <begin position="933"/>
        <end position="954"/>
    </location>
</feature>
<feature type="domain" description="C3H1-type" evidence="8">
    <location>
        <begin position="375"/>
        <end position="397"/>
    </location>
</feature>
<feature type="compositionally biased region" description="Low complexity" evidence="7">
    <location>
        <begin position="830"/>
        <end position="846"/>
    </location>
</feature>
<dbReference type="GeneTree" id="ENSGT00940000157396"/>
<feature type="compositionally biased region" description="Polar residues" evidence="7">
    <location>
        <begin position="1268"/>
        <end position="1278"/>
    </location>
</feature>
<feature type="compositionally biased region" description="Gly residues" evidence="7">
    <location>
        <begin position="210"/>
        <end position="308"/>
    </location>
</feature>
<dbReference type="SUPFAM" id="SSF90229">
    <property type="entry name" value="CCCH zinc finger"/>
    <property type="match status" value="2"/>
</dbReference>
<dbReference type="InterPro" id="IPR045124">
    <property type="entry name" value="Su(sable)-like"/>
</dbReference>
<dbReference type="Pfam" id="PF14608">
    <property type="entry name" value="zf-CCCH_2"/>
    <property type="match status" value="2"/>
</dbReference>
<evidence type="ECO:0000256" key="3">
    <source>
        <dbReference type="ARBA" id="ARBA00022737"/>
    </source>
</evidence>
<dbReference type="Pfam" id="PF22623">
    <property type="entry name" value="zf-CCCH_9"/>
    <property type="match status" value="1"/>
</dbReference>
<dbReference type="GO" id="GO:0008270">
    <property type="term" value="F:zinc ion binding"/>
    <property type="evidence" value="ECO:0007669"/>
    <property type="project" value="UniProtKB-KW"/>
</dbReference>
<keyword evidence="4 6" id="KW-0863">Zinc-finger</keyword>
<accession>A0A8C7IU60</accession>
<evidence type="ECO:0000256" key="4">
    <source>
        <dbReference type="ARBA" id="ARBA00022771"/>
    </source>
</evidence>
<feature type="compositionally biased region" description="Acidic residues" evidence="7">
    <location>
        <begin position="1143"/>
        <end position="1159"/>
    </location>
</feature>
<dbReference type="InterPro" id="IPR036855">
    <property type="entry name" value="Znf_CCCH_sf"/>
</dbReference>
<proteinExistence type="predicted"/>
<evidence type="ECO:0000256" key="5">
    <source>
        <dbReference type="ARBA" id="ARBA00022833"/>
    </source>
</evidence>